<proteinExistence type="predicted"/>
<protein>
    <submittedName>
        <fullName evidence="1">Uncharacterized protein</fullName>
    </submittedName>
</protein>
<dbReference type="GeneID" id="84591476"/>
<reference evidence="1" key="1">
    <citation type="submission" date="2025-02" db="EMBL/GenBank/DDBJ databases">
        <authorList>
            <consortium name="NCBI Genome Project"/>
        </authorList>
    </citation>
    <scope>NUCLEOTIDE SEQUENCE</scope>
</reference>
<gene>
    <name evidence="1" type="ORF">An07g07750</name>
</gene>
<name>A0AAJ8BPT3_ASPNG</name>
<organism evidence="1">
    <name type="scientific">Aspergillus niger</name>
    <dbReference type="NCBI Taxonomy" id="5061"/>
    <lineage>
        <taxon>Eukaryota</taxon>
        <taxon>Fungi</taxon>
        <taxon>Dikarya</taxon>
        <taxon>Ascomycota</taxon>
        <taxon>Pezizomycotina</taxon>
        <taxon>Eurotiomycetes</taxon>
        <taxon>Eurotiomycetidae</taxon>
        <taxon>Eurotiales</taxon>
        <taxon>Aspergillaceae</taxon>
        <taxon>Aspergillus</taxon>
        <taxon>Aspergillus subgen. Circumdati</taxon>
    </lineage>
</organism>
<sequence>MQYARSIVEFLLPSFPFPLCLTSMRLLRSRLVGKKIGFAYLIIRLRVCFTLGGGGVRGAKQSSVTELNLIMDKVGYMTRAKRDT</sequence>
<reference evidence="1" key="2">
    <citation type="submission" date="2025-08" db="UniProtKB">
        <authorList>
            <consortium name="RefSeq"/>
        </authorList>
    </citation>
    <scope>IDENTIFICATION</scope>
</reference>
<evidence type="ECO:0000313" key="1">
    <source>
        <dbReference type="RefSeq" id="XP_059601019.1"/>
    </source>
</evidence>
<dbReference type="RefSeq" id="XP_059601019.1">
    <property type="nucleotide sequence ID" value="XM_059748605.1"/>
</dbReference>
<dbReference type="VEuPathDB" id="FungiDB:An07g07750"/>
<accession>A0AAJ8BPT3</accession>
<dbReference type="AlphaFoldDB" id="A0AAJ8BPT3"/>
<dbReference type="KEGG" id="ang:An07g07750"/>